<dbReference type="Proteomes" id="UP000004001">
    <property type="component" value="Unassembled WGS sequence"/>
</dbReference>
<dbReference type="AlphaFoldDB" id="D1VZD0"/>
<name>D1VZD0_9BACT</name>
<feature type="compositionally biased region" description="Acidic residues" evidence="1">
    <location>
        <begin position="172"/>
        <end position="183"/>
    </location>
</feature>
<sequence length="276" mass="30513">MRKKRIFCLMLDEFQIQALSKYSNGIGRLACFEHLLLHAERQDTVHTKRGISYTVPKGCLDISEEELSVQWQCNRTTVHRMLKEWQGLGLITMKANNVTTIVSVTCLQSWYVGRDEGSFAKNDVFRYPNLFTDQPLEDFVPVRKQKPAATSKKTSSKGKASKASQSGATDSETNDVDGTEEATDSVVTSTSISLSYDDSYGQDRGVPTSPKDANAPVVGVPVENNGQNFKEDISNDDAYTHEGASTDSVHETSVVNPKPQDIYDDDNSGTDKAQQN</sequence>
<dbReference type="RefSeq" id="WP_008123950.1">
    <property type="nucleotide sequence ID" value="NZ_ADEF01000031.1"/>
</dbReference>
<feature type="compositionally biased region" description="Polar residues" evidence="1">
    <location>
        <begin position="243"/>
        <end position="255"/>
    </location>
</feature>
<gene>
    <name evidence="2" type="ORF">HMPREF9019_1782</name>
</gene>
<feature type="region of interest" description="Disordered" evidence="1">
    <location>
        <begin position="141"/>
        <end position="276"/>
    </location>
</feature>
<feature type="compositionally biased region" description="Polar residues" evidence="1">
    <location>
        <begin position="185"/>
        <end position="196"/>
    </location>
</feature>
<accession>D1VZD0</accession>
<keyword evidence="3" id="KW-1185">Reference proteome</keyword>
<dbReference type="EMBL" id="ADEF01000031">
    <property type="protein sequence ID" value="EFA97521.1"/>
    <property type="molecule type" value="Genomic_DNA"/>
</dbReference>
<organism evidence="2 3">
    <name type="scientific">Hoylesella timonensis CRIS 5C-B1</name>
    <dbReference type="NCBI Taxonomy" id="679189"/>
    <lineage>
        <taxon>Bacteria</taxon>
        <taxon>Pseudomonadati</taxon>
        <taxon>Bacteroidota</taxon>
        <taxon>Bacteroidia</taxon>
        <taxon>Bacteroidales</taxon>
        <taxon>Prevotellaceae</taxon>
        <taxon>Hoylesella</taxon>
    </lineage>
</organism>
<protein>
    <submittedName>
        <fullName evidence="2">Uncharacterized protein</fullName>
    </submittedName>
</protein>
<reference evidence="2 3" key="1">
    <citation type="submission" date="2009-12" db="EMBL/GenBank/DDBJ databases">
        <title>Genome Sequence of Prevotella timonensis CRIS 5C-B1.</title>
        <authorList>
            <person name="Durkin A.S."/>
            <person name="Madupu R."/>
            <person name="Torralba M."/>
            <person name="Methe B."/>
            <person name="Sutton G."/>
            <person name="Strausberg R.L."/>
            <person name="Nelson K.E."/>
        </authorList>
    </citation>
    <scope>NUCLEOTIDE SEQUENCE [LARGE SCALE GENOMIC DNA]</scope>
    <source>
        <strain evidence="2 3">CRIS 5C-B1</strain>
    </source>
</reference>
<dbReference type="SUPFAM" id="SSF46785">
    <property type="entry name" value="Winged helix' DNA-binding domain"/>
    <property type="match status" value="1"/>
</dbReference>
<proteinExistence type="predicted"/>
<evidence type="ECO:0000256" key="1">
    <source>
        <dbReference type="SAM" id="MobiDB-lite"/>
    </source>
</evidence>
<evidence type="ECO:0000313" key="2">
    <source>
        <dbReference type="EMBL" id="EFA97521.1"/>
    </source>
</evidence>
<evidence type="ECO:0000313" key="3">
    <source>
        <dbReference type="Proteomes" id="UP000004001"/>
    </source>
</evidence>
<comment type="caution">
    <text evidence="2">The sequence shown here is derived from an EMBL/GenBank/DDBJ whole genome shotgun (WGS) entry which is preliminary data.</text>
</comment>
<dbReference type="InterPro" id="IPR036390">
    <property type="entry name" value="WH_DNA-bd_sf"/>
</dbReference>